<name>A0A2M7QB58_9BACT</name>
<keyword evidence="2" id="KW-0808">Transferase</keyword>
<sequence>MTAQRDEDRAITTATYRDSARVLADKFDRLGARKADIEQTLSFCKQKHPNVLEVGCGNGRDAEAILPLVESYLGIDISPELIEIARNKVPGARFEVADVMEFPFPSGLDAVFAFASLIHLDHDEIFEVLAKVSAALNLDGVMMISMKWGEYRRVVQEDDFGTRIFYTYTPEMIEDLSLSSMRTAWVSQKNLIGQEWFEIILRKV</sequence>
<reference evidence="5" key="1">
    <citation type="submission" date="2017-09" db="EMBL/GenBank/DDBJ databases">
        <title>Depth-based differentiation of microbial function through sediment-hosted aquifers and enrichment of novel symbionts in the deep terrestrial subsurface.</title>
        <authorList>
            <person name="Probst A.J."/>
            <person name="Ladd B."/>
            <person name="Jarett J.K."/>
            <person name="Geller-Mcgrath D.E."/>
            <person name="Sieber C.M.K."/>
            <person name="Emerson J.B."/>
            <person name="Anantharaman K."/>
            <person name="Thomas B.C."/>
            <person name="Malmstrom R."/>
            <person name="Stieglmeier M."/>
            <person name="Klingl A."/>
            <person name="Woyke T."/>
            <person name="Ryan C.M."/>
            <person name="Banfield J.F."/>
        </authorList>
    </citation>
    <scope>NUCLEOTIDE SEQUENCE [LARGE SCALE GENOMIC DNA]</scope>
</reference>
<dbReference type="Proteomes" id="UP000230973">
    <property type="component" value="Unassembled WGS sequence"/>
</dbReference>
<keyword evidence="1" id="KW-0489">Methyltransferase</keyword>
<gene>
    <name evidence="4" type="ORF">COY93_02330</name>
</gene>
<comment type="caution">
    <text evidence="4">The sequence shown here is derived from an EMBL/GenBank/DDBJ whole genome shotgun (WGS) entry which is preliminary data.</text>
</comment>
<organism evidence="4 5">
    <name type="scientific">Candidatus Uhrbacteria bacterium CG_4_10_14_0_8_um_filter_58_22</name>
    <dbReference type="NCBI Taxonomy" id="1975029"/>
    <lineage>
        <taxon>Bacteria</taxon>
        <taxon>Candidatus Uhriibacteriota</taxon>
    </lineage>
</organism>
<dbReference type="Gene3D" id="3.40.50.150">
    <property type="entry name" value="Vaccinia Virus protein VP39"/>
    <property type="match status" value="1"/>
</dbReference>
<dbReference type="CDD" id="cd02440">
    <property type="entry name" value="AdoMet_MTases"/>
    <property type="match status" value="1"/>
</dbReference>
<dbReference type="GO" id="GO:0008168">
    <property type="term" value="F:methyltransferase activity"/>
    <property type="evidence" value="ECO:0007669"/>
    <property type="project" value="UniProtKB-KW"/>
</dbReference>
<evidence type="ECO:0000313" key="5">
    <source>
        <dbReference type="Proteomes" id="UP000230973"/>
    </source>
</evidence>
<dbReference type="GO" id="GO:0032259">
    <property type="term" value="P:methylation"/>
    <property type="evidence" value="ECO:0007669"/>
    <property type="project" value="UniProtKB-KW"/>
</dbReference>
<protein>
    <recommendedName>
        <fullName evidence="3">Methyltransferase domain-containing protein</fullName>
    </recommendedName>
</protein>
<dbReference type="AlphaFoldDB" id="A0A2M7QB58"/>
<evidence type="ECO:0000256" key="2">
    <source>
        <dbReference type="ARBA" id="ARBA00022679"/>
    </source>
</evidence>
<dbReference type="InterPro" id="IPR029063">
    <property type="entry name" value="SAM-dependent_MTases_sf"/>
</dbReference>
<dbReference type="PANTHER" id="PTHR43861">
    <property type="entry name" value="TRANS-ACONITATE 2-METHYLTRANSFERASE-RELATED"/>
    <property type="match status" value="1"/>
</dbReference>
<dbReference type="Pfam" id="PF13649">
    <property type="entry name" value="Methyltransf_25"/>
    <property type="match status" value="1"/>
</dbReference>
<dbReference type="PANTHER" id="PTHR43861:SF1">
    <property type="entry name" value="TRANS-ACONITATE 2-METHYLTRANSFERASE"/>
    <property type="match status" value="1"/>
</dbReference>
<dbReference type="EMBL" id="PFLC01000027">
    <property type="protein sequence ID" value="PIY62810.1"/>
    <property type="molecule type" value="Genomic_DNA"/>
</dbReference>
<evidence type="ECO:0000256" key="1">
    <source>
        <dbReference type="ARBA" id="ARBA00022603"/>
    </source>
</evidence>
<evidence type="ECO:0000313" key="4">
    <source>
        <dbReference type="EMBL" id="PIY62810.1"/>
    </source>
</evidence>
<accession>A0A2M7QB58</accession>
<proteinExistence type="predicted"/>
<feature type="domain" description="Methyltransferase" evidence="3">
    <location>
        <begin position="51"/>
        <end position="140"/>
    </location>
</feature>
<evidence type="ECO:0000259" key="3">
    <source>
        <dbReference type="Pfam" id="PF13649"/>
    </source>
</evidence>
<dbReference type="InterPro" id="IPR041698">
    <property type="entry name" value="Methyltransf_25"/>
</dbReference>
<dbReference type="SUPFAM" id="SSF53335">
    <property type="entry name" value="S-adenosyl-L-methionine-dependent methyltransferases"/>
    <property type="match status" value="1"/>
</dbReference>